<proteinExistence type="inferred from homology"/>
<dbReference type="PANTHER" id="PTHR22726">
    <property type="entry name" value="METALLOENDOPEPTIDASE OMA1"/>
    <property type="match status" value="1"/>
</dbReference>
<evidence type="ECO:0000256" key="5">
    <source>
        <dbReference type="ARBA" id="ARBA00023049"/>
    </source>
</evidence>
<keyword evidence="1 6" id="KW-0645">Protease</keyword>
<protein>
    <recommendedName>
        <fullName evidence="8">Peptidase M48 domain-containing protein</fullName>
    </recommendedName>
</protein>
<evidence type="ECO:0000256" key="7">
    <source>
        <dbReference type="SAM" id="SignalP"/>
    </source>
</evidence>
<evidence type="ECO:0000259" key="8">
    <source>
        <dbReference type="Pfam" id="PF01435"/>
    </source>
</evidence>
<evidence type="ECO:0000256" key="1">
    <source>
        <dbReference type="ARBA" id="ARBA00022670"/>
    </source>
</evidence>
<dbReference type="InterPro" id="IPR001915">
    <property type="entry name" value="Peptidase_M48"/>
</dbReference>
<dbReference type="KEGG" id="phao:HF685_12935"/>
<dbReference type="CDD" id="cd07342">
    <property type="entry name" value="M48C_Oma1_like"/>
    <property type="match status" value="1"/>
</dbReference>
<keyword evidence="7" id="KW-0732">Signal</keyword>
<organism evidence="9 10">
    <name type="scientific">Parasphingorhabdus halotolerans</name>
    <dbReference type="NCBI Taxonomy" id="2725558"/>
    <lineage>
        <taxon>Bacteria</taxon>
        <taxon>Pseudomonadati</taxon>
        <taxon>Pseudomonadota</taxon>
        <taxon>Alphaproteobacteria</taxon>
        <taxon>Sphingomonadales</taxon>
        <taxon>Sphingomonadaceae</taxon>
        <taxon>Parasphingorhabdus</taxon>
    </lineage>
</organism>
<comment type="similarity">
    <text evidence="6">Belongs to the peptidase M48 family.</text>
</comment>
<dbReference type="GO" id="GO:0016020">
    <property type="term" value="C:membrane"/>
    <property type="evidence" value="ECO:0007669"/>
    <property type="project" value="TreeGrafter"/>
</dbReference>
<dbReference type="Proteomes" id="UP000501600">
    <property type="component" value="Chromosome"/>
</dbReference>
<keyword evidence="4 6" id="KW-0862">Zinc</keyword>
<dbReference type="EMBL" id="CP051217">
    <property type="protein sequence ID" value="QJB70079.1"/>
    <property type="molecule type" value="Genomic_DNA"/>
</dbReference>
<evidence type="ECO:0000313" key="9">
    <source>
        <dbReference type="EMBL" id="QJB70079.1"/>
    </source>
</evidence>
<evidence type="ECO:0000256" key="4">
    <source>
        <dbReference type="ARBA" id="ARBA00022833"/>
    </source>
</evidence>
<reference evidence="9 10" key="1">
    <citation type="submission" date="2020-04" db="EMBL/GenBank/DDBJ databases">
        <title>Genome sequence for Sphingorhabdus sp. strain M1.</title>
        <authorList>
            <person name="Park S.-J."/>
        </authorList>
    </citation>
    <scope>NUCLEOTIDE SEQUENCE [LARGE SCALE GENOMIC DNA]</scope>
    <source>
        <strain evidence="9 10">JK6</strain>
    </source>
</reference>
<dbReference type="SUPFAM" id="SSF50156">
    <property type="entry name" value="PDZ domain-like"/>
    <property type="match status" value="1"/>
</dbReference>
<dbReference type="GO" id="GO:0004222">
    <property type="term" value="F:metalloendopeptidase activity"/>
    <property type="evidence" value="ECO:0007669"/>
    <property type="project" value="InterPro"/>
</dbReference>
<evidence type="ECO:0000256" key="3">
    <source>
        <dbReference type="ARBA" id="ARBA00022801"/>
    </source>
</evidence>
<evidence type="ECO:0000313" key="10">
    <source>
        <dbReference type="Proteomes" id="UP000501600"/>
    </source>
</evidence>
<evidence type="ECO:0000256" key="6">
    <source>
        <dbReference type="RuleBase" id="RU003983"/>
    </source>
</evidence>
<dbReference type="Pfam" id="PF01435">
    <property type="entry name" value="Peptidase_M48"/>
    <property type="match status" value="1"/>
</dbReference>
<gene>
    <name evidence="9" type="ORF">HF685_12935</name>
</gene>
<dbReference type="GO" id="GO:0046872">
    <property type="term" value="F:metal ion binding"/>
    <property type="evidence" value="ECO:0007669"/>
    <property type="project" value="UniProtKB-KW"/>
</dbReference>
<accession>A0A6H2DN36</accession>
<dbReference type="InterPro" id="IPR051156">
    <property type="entry name" value="Mito/Outer_Membr_Metalloprot"/>
</dbReference>
<dbReference type="InterPro" id="IPR036034">
    <property type="entry name" value="PDZ_sf"/>
</dbReference>
<sequence>MPNMFRFWPVICILAISAPLSAQETTEPAFNAKTILALKNLQLLDQRLYTVGYRLVSANEPFCRTKVAGAGLLLHDINQYGDQAAARFALGFDGPVAINAVAQDSPAANTGLAPGNDLFVINNLAIADIAVSNQELDSEVPAYRRLAAVNAALENALNKGQTQLTVSVGGIRQIVTVDPVQTCPSRFQIRVSDDRSASADGRMVSISSALAEYFQSDDEFAAVAAHELAHNLLHHKDRLNEQNVNRGFFGQFGKSAGRIRETEIEADRLSVWLMANAGYDPQAAIRFWTRYGKEHGKGIFSASTHYKWKKRVMLFEDEIAKMAAMGPTSGKYAPPLLTADKP</sequence>
<comment type="cofactor">
    <cofactor evidence="6">
        <name>Zn(2+)</name>
        <dbReference type="ChEBI" id="CHEBI:29105"/>
    </cofactor>
    <text evidence="6">Binds 1 zinc ion per subunit.</text>
</comment>
<dbReference type="GO" id="GO:0051603">
    <property type="term" value="P:proteolysis involved in protein catabolic process"/>
    <property type="evidence" value="ECO:0007669"/>
    <property type="project" value="TreeGrafter"/>
</dbReference>
<name>A0A6H2DN36_9SPHN</name>
<dbReference type="PANTHER" id="PTHR22726:SF1">
    <property type="entry name" value="METALLOENDOPEPTIDASE OMA1, MITOCHONDRIAL"/>
    <property type="match status" value="1"/>
</dbReference>
<keyword evidence="5 6" id="KW-0482">Metalloprotease</keyword>
<feature type="chain" id="PRO_5026142451" description="Peptidase M48 domain-containing protein" evidence="7">
    <location>
        <begin position="23"/>
        <end position="342"/>
    </location>
</feature>
<dbReference type="RefSeq" id="WP_168820347.1">
    <property type="nucleotide sequence ID" value="NZ_CP051217.1"/>
</dbReference>
<feature type="signal peptide" evidence="7">
    <location>
        <begin position="1"/>
        <end position="22"/>
    </location>
</feature>
<dbReference type="AlphaFoldDB" id="A0A6H2DN36"/>
<keyword evidence="2" id="KW-0479">Metal-binding</keyword>
<keyword evidence="3 6" id="KW-0378">Hydrolase</keyword>
<evidence type="ECO:0000256" key="2">
    <source>
        <dbReference type="ARBA" id="ARBA00022723"/>
    </source>
</evidence>
<keyword evidence="10" id="KW-1185">Reference proteome</keyword>
<feature type="domain" description="Peptidase M48" evidence="8">
    <location>
        <begin position="201"/>
        <end position="236"/>
    </location>
</feature>